<dbReference type="Proteomes" id="UP000191008">
    <property type="component" value="Unassembled WGS sequence"/>
</dbReference>
<gene>
    <name evidence="1" type="ORF">B1J93_08855</name>
</gene>
<evidence type="ECO:0000313" key="2">
    <source>
        <dbReference type="Proteomes" id="UP000191008"/>
    </source>
</evidence>
<reference evidence="1 2" key="1">
    <citation type="submission" date="2017-02" db="EMBL/GenBank/DDBJ databases">
        <title>Comparative genomic analysis of Brazilian Leptospira kirschneri strains of different serogroups.</title>
        <authorList>
            <person name="Moreno L.Z."/>
            <person name="Miraglia F."/>
            <person name="Kremer F.S."/>
            <person name="Eslabao M.R."/>
            <person name="Lilenbaum W."/>
            <person name="Dellagostin O.A."/>
            <person name="Moreno A.M."/>
        </authorList>
    </citation>
    <scope>NUCLEOTIDE SEQUENCE [LARGE SCALE GENOMIC DNA]</scope>
    <source>
        <strain evidence="1 2">M110/06</strain>
    </source>
</reference>
<dbReference type="RefSeq" id="WP_002177340.1">
    <property type="nucleotide sequence ID" value="NZ_MVIT01000061.1"/>
</dbReference>
<comment type="caution">
    <text evidence="1">The sequence shown here is derived from an EMBL/GenBank/DDBJ whole genome shotgun (WGS) entry which is preliminary data.</text>
</comment>
<dbReference type="EMBL" id="MVIT01000061">
    <property type="protein sequence ID" value="OOV43074.1"/>
    <property type="molecule type" value="Genomic_DNA"/>
</dbReference>
<organism evidence="1 2">
    <name type="scientific">Leptospira kirschneri serovar Pomona</name>
    <dbReference type="NCBI Taxonomy" id="561005"/>
    <lineage>
        <taxon>Bacteria</taxon>
        <taxon>Pseudomonadati</taxon>
        <taxon>Spirochaetota</taxon>
        <taxon>Spirochaetia</taxon>
        <taxon>Leptospirales</taxon>
        <taxon>Leptospiraceae</taxon>
        <taxon>Leptospira</taxon>
    </lineage>
</organism>
<sequence length="248" mass="29184">MDFRIENSQLAVFFPKITSIRRSVFDLEELLGSRFVKPFTMVPVPDDAPEEIPRIQARSLNNHSNLNISQTNISLVSNYDNGWEKDWSKCLEYIQTNQDLLYKISNSLSNASLLYCGLTISIFFPFEDEKHVMEHINKVFFPSKKLDNLHEFNLRFAHKQNEIYFINYTYSSTIKYLLNNILLRPIAPYLTPQEYGLTLNIDINDRYGFNFKKEYTSDKEIGNKLLEYMNIILTEKLDILFKNGDFEL</sequence>
<dbReference type="AlphaFoldDB" id="A0A1T1DQB9"/>
<protein>
    <recommendedName>
        <fullName evidence="3">TIGR04255 family protein</fullName>
    </recommendedName>
</protein>
<evidence type="ECO:0000313" key="1">
    <source>
        <dbReference type="EMBL" id="OOV43074.1"/>
    </source>
</evidence>
<proteinExistence type="predicted"/>
<name>A0A1T1DQB9_9LEPT</name>
<evidence type="ECO:0008006" key="3">
    <source>
        <dbReference type="Google" id="ProtNLM"/>
    </source>
</evidence>
<accession>A0A1T1DQB9</accession>